<dbReference type="GO" id="GO:0042802">
    <property type="term" value="F:identical protein binding"/>
    <property type="evidence" value="ECO:0007669"/>
    <property type="project" value="InterPro"/>
</dbReference>
<reference evidence="3" key="1">
    <citation type="submission" date="2020-12" db="EMBL/GenBank/DDBJ databases">
        <title>Metabolic potential, ecology and presence of endohyphal bacteria is reflected in genomic diversity of Mucoromycotina.</title>
        <authorList>
            <person name="Muszewska A."/>
            <person name="Okrasinska A."/>
            <person name="Steczkiewicz K."/>
            <person name="Drgas O."/>
            <person name="Orlowska M."/>
            <person name="Perlinska-Lenart U."/>
            <person name="Aleksandrzak-Piekarczyk T."/>
            <person name="Szatraj K."/>
            <person name="Zielenkiewicz U."/>
            <person name="Pilsyk S."/>
            <person name="Malc E."/>
            <person name="Mieczkowski P."/>
            <person name="Kruszewska J.S."/>
            <person name="Biernat P."/>
            <person name="Pawlowska J."/>
        </authorList>
    </citation>
    <scope>NUCLEOTIDE SEQUENCE</scope>
    <source>
        <strain evidence="3">CBS 226.32</strain>
    </source>
</reference>
<dbReference type="InterPro" id="IPR001810">
    <property type="entry name" value="F-box_dom"/>
</dbReference>
<dbReference type="Proteomes" id="UP000650833">
    <property type="component" value="Unassembled WGS sequence"/>
</dbReference>
<feature type="compositionally biased region" description="Polar residues" evidence="1">
    <location>
        <begin position="73"/>
        <end position="87"/>
    </location>
</feature>
<organism evidence="3 4">
    <name type="scientific">Mucor plumbeus</name>
    <dbReference type="NCBI Taxonomy" id="97098"/>
    <lineage>
        <taxon>Eukaryota</taxon>
        <taxon>Fungi</taxon>
        <taxon>Fungi incertae sedis</taxon>
        <taxon>Mucoromycota</taxon>
        <taxon>Mucoromycotina</taxon>
        <taxon>Mucoromycetes</taxon>
        <taxon>Mucorales</taxon>
        <taxon>Mucorineae</taxon>
        <taxon>Mucoraceae</taxon>
        <taxon>Mucor</taxon>
    </lineage>
</organism>
<evidence type="ECO:0000259" key="2">
    <source>
        <dbReference type="PROSITE" id="PS50181"/>
    </source>
</evidence>
<comment type="caution">
    <text evidence="3">The sequence shown here is derived from an EMBL/GenBank/DDBJ whole genome shotgun (WGS) entry which is preliminary data.</text>
</comment>
<feature type="domain" description="F-box" evidence="2">
    <location>
        <begin position="153"/>
        <end position="199"/>
    </location>
</feature>
<evidence type="ECO:0000256" key="1">
    <source>
        <dbReference type="SAM" id="MobiDB-lite"/>
    </source>
</evidence>
<protein>
    <recommendedName>
        <fullName evidence="2">F-box domain-containing protein</fullName>
    </recommendedName>
</protein>
<dbReference type="SUPFAM" id="SSF81383">
    <property type="entry name" value="F-box domain"/>
    <property type="match status" value="1"/>
</dbReference>
<sequence>MSERLWTGNDGKYQVLATFICLFQDKKVKLKKPNGAMVAVPLTFLCEEDIAFIATQAKQLLQDSTLKKPSLTARDSTSSKTETTADTALSDEPDEIKVVAVQQVSPAANHQNIRQISQDESIQMTPKRSLSSITDQFKRQTYYLSDHNAPIDTKNLAHLPSKTIIRIASFLDVQSRLEASVVSKRFHQLIYKPDVWNIIYFRPYNHYMINDRFLYQLIVFLQLRGALHKSIHHVDLDGTAITSSSIILLIKYLENVETLSIQTCWQLFTFSLAKQLTHLAKTAPDQYPSKITRVTLGKVLHRGPISVEEHEANSLEAKSFGQDAWFMNAALNKLAKKNVIFDVVLCGTCHLGAASQDLNCVSCGILPLQKCMGCAPRCDRCGNRSCGLPTCSDPKLKIQIARCGRCEHPLALCNNEKSTICQSARKPCQSCHRLYHTRCRSSDGTYLSNQCSSCGVVACPHCELSNCSGGCHGQWCRHCLPKVHLGHCRCIIIQGKAETSSKSMSKRNVCGKCQKSCNRCGIDHFCHRCLNVHSVKC</sequence>
<dbReference type="InterPro" id="IPR007131">
    <property type="entry name" value="SHD1"/>
</dbReference>
<dbReference type="Gene3D" id="2.30.30.700">
    <property type="entry name" value="SLA1 homology domain 1"/>
    <property type="match status" value="1"/>
</dbReference>
<dbReference type="GO" id="GO:0030674">
    <property type="term" value="F:protein-macromolecule adaptor activity"/>
    <property type="evidence" value="ECO:0007669"/>
    <property type="project" value="InterPro"/>
</dbReference>
<dbReference type="PROSITE" id="PS50181">
    <property type="entry name" value="FBOX"/>
    <property type="match status" value="1"/>
</dbReference>
<dbReference type="OrthoDB" id="2285780at2759"/>
<dbReference type="AlphaFoldDB" id="A0A8H7V6I7"/>
<dbReference type="InterPro" id="IPR032675">
    <property type="entry name" value="LRR_dom_sf"/>
</dbReference>
<gene>
    <name evidence="3" type="ORF">INT46_001498</name>
</gene>
<dbReference type="Pfam" id="PF12937">
    <property type="entry name" value="F-box-like"/>
    <property type="match status" value="1"/>
</dbReference>
<evidence type="ECO:0000313" key="3">
    <source>
        <dbReference type="EMBL" id="KAG2212001.1"/>
    </source>
</evidence>
<dbReference type="GO" id="GO:0008092">
    <property type="term" value="F:cytoskeletal protein binding"/>
    <property type="evidence" value="ECO:0007669"/>
    <property type="project" value="InterPro"/>
</dbReference>
<dbReference type="Pfam" id="PF03983">
    <property type="entry name" value="SHD1"/>
    <property type="match status" value="1"/>
</dbReference>
<proteinExistence type="predicted"/>
<name>A0A8H7V6I7_9FUNG</name>
<dbReference type="SMART" id="SM00256">
    <property type="entry name" value="FBOX"/>
    <property type="match status" value="1"/>
</dbReference>
<accession>A0A8H7V6I7</accession>
<dbReference type="Gene3D" id="3.80.10.10">
    <property type="entry name" value="Ribonuclease Inhibitor"/>
    <property type="match status" value="1"/>
</dbReference>
<evidence type="ECO:0000313" key="4">
    <source>
        <dbReference type="Proteomes" id="UP000650833"/>
    </source>
</evidence>
<feature type="region of interest" description="Disordered" evidence="1">
    <location>
        <begin position="69"/>
        <end position="89"/>
    </location>
</feature>
<dbReference type="GO" id="GO:0043130">
    <property type="term" value="F:ubiquitin binding"/>
    <property type="evidence" value="ECO:0007669"/>
    <property type="project" value="InterPro"/>
</dbReference>
<dbReference type="EMBL" id="JAEPRC010000059">
    <property type="protein sequence ID" value="KAG2212001.1"/>
    <property type="molecule type" value="Genomic_DNA"/>
</dbReference>
<dbReference type="InterPro" id="IPR036047">
    <property type="entry name" value="F-box-like_dom_sf"/>
</dbReference>
<keyword evidence="4" id="KW-1185">Reference proteome</keyword>